<dbReference type="InterPro" id="IPR050491">
    <property type="entry name" value="AmpC-like"/>
</dbReference>
<organism evidence="2 3">
    <name type="scientific">Streptomyces niveiscabiei</name>
    <dbReference type="NCBI Taxonomy" id="164115"/>
    <lineage>
        <taxon>Bacteria</taxon>
        <taxon>Bacillati</taxon>
        <taxon>Actinomycetota</taxon>
        <taxon>Actinomycetes</taxon>
        <taxon>Kitasatosporales</taxon>
        <taxon>Streptomycetaceae</taxon>
        <taxon>Streptomyces</taxon>
    </lineage>
</organism>
<feature type="domain" description="Beta-lactamase-related" evidence="1">
    <location>
        <begin position="4"/>
        <end position="163"/>
    </location>
</feature>
<dbReference type="RefSeq" id="WP_109361184.1">
    <property type="nucleotide sequence ID" value="NZ_JBJVNI010000009.1"/>
</dbReference>
<gene>
    <name evidence="2" type="ORF">ACKI18_18155</name>
</gene>
<evidence type="ECO:0000313" key="2">
    <source>
        <dbReference type="EMBL" id="MFM9610622.1"/>
    </source>
</evidence>
<keyword evidence="2" id="KW-0378">Hydrolase</keyword>
<protein>
    <submittedName>
        <fullName evidence="2">Serine hydrolase domain-containing protein</fullName>
        <ecNumber evidence="2">3.-.-.-</ecNumber>
    </submittedName>
</protein>
<evidence type="ECO:0000313" key="3">
    <source>
        <dbReference type="Proteomes" id="UP001631957"/>
    </source>
</evidence>
<proteinExistence type="predicted"/>
<dbReference type="Gene3D" id="3.40.710.10">
    <property type="entry name" value="DD-peptidase/beta-lactamase superfamily"/>
    <property type="match status" value="1"/>
</dbReference>
<dbReference type="InterPro" id="IPR012338">
    <property type="entry name" value="Beta-lactam/transpept-like"/>
</dbReference>
<keyword evidence="3" id="KW-1185">Reference proteome</keyword>
<dbReference type="PANTHER" id="PTHR46825">
    <property type="entry name" value="D-ALANYL-D-ALANINE-CARBOXYPEPTIDASE/ENDOPEPTIDASE AMPH"/>
    <property type="match status" value="1"/>
</dbReference>
<reference evidence="2 3" key="1">
    <citation type="submission" date="2024-12" db="EMBL/GenBank/DDBJ databases">
        <title>Forecasting of Potato common scab and diversities of Pathogenic streptomyces spp. in china.</title>
        <authorList>
            <person name="Handique U."/>
            <person name="Wu J."/>
        </authorList>
    </citation>
    <scope>NUCLEOTIDE SEQUENCE [LARGE SCALE GENOMIC DNA]</scope>
    <source>
        <strain evidence="2 3">ZRIMU1530</strain>
    </source>
</reference>
<dbReference type="SUPFAM" id="SSF56601">
    <property type="entry name" value="beta-lactamase/transpeptidase-like"/>
    <property type="match status" value="1"/>
</dbReference>
<comment type="caution">
    <text evidence="2">The sequence shown here is derived from an EMBL/GenBank/DDBJ whole genome shotgun (WGS) entry which is preliminary data.</text>
</comment>
<dbReference type="EC" id="3.-.-.-" evidence="2"/>
<dbReference type="EMBL" id="JBJVNI010000009">
    <property type="protein sequence ID" value="MFM9610622.1"/>
    <property type="molecule type" value="Genomic_DNA"/>
</dbReference>
<dbReference type="Pfam" id="PF00144">
    <property type="entry name" value="Beta-lactamase"/>
    <property type="match status" value="1"/>
</dbReference>
<dbReference type="GO" id="GO:0016787">
    <property type="term" value="F:hydrolase activity"/>
    <property type="evidence" value="ECO:0007669"/>
    <property type="project" value="UniProtKB-KW"/>
</dbReference>
<dbReference type="Proteomes" id="UP001631957">
    <property type="component" value="Unassembled WGS sequence"/>
</dbReference>
<name>A0ABW9HUX2_9ACTN</name>
<dbReference type="InterPro" id="IPR001466">
    <property type="entry name" value="Beta-lactam-related"/>
</dbReference>
<evidence type="ECO:0000259" key="1">
    <source>
        <dbReference type="Pfam" id="PF00144"/>
    </source>
</evidence>
<sequence length="212" mass="22564">MRTTRPTPPRSRRGTSWRYSNTDYIVAGTLIEKVTGRPYPEEVTRRILRPLHLTRTGFPGTSTRLPGPHAHAYLFRPGHAPVDITAQNMSVAGASGEMYSTADDLTRFTAALLGGRLLNPAERRLLTTPAPQTPGGGYALGIERADLSCTTVWGHGGGTYGSATLSFGTPDGHRQLAVSLTPTTLFPTPAQNAGLHALLETAFCGTPEGGGR</sequence>
<dbReference type="PANTHER" id="PTHR46825:SF7">
    <property type="entry name" value="D-ALANYL-D-ALANINE CARBOXYPEPTIDASE"/>
    <property type="match status" value="1"/>
</dbReference>
<accession>A0ABW9HUX2</accession>